<name>A0A654AQY3_BACMY</name>
<keyword evidence="1" id="KW-0472">Membrane</keyword>
<dbReference type="Proteomes" id="UP000437562">
    <property type="component" value="Unassembled WGS sequence"/>
</dbReference>
<evidence type="ECO:0000313" key="3">
    <source>
        <dbReference type="Proteomes" id="UP000437562"/>
    </source>
</evidence>
<reference evidence="2 3" key="1">
    <citation type="submission" date="2019-10" db="EMBL/GenBank/DDBJ databases">
        <authorList>
            <person name="Karimi E."/>
        </authorList>
    </citation>
    <scope>NUCLEOTIDE SEQUENCE [LARGE SCALE GENOMIC DNA]</scope>
    <source>
        <strain evidence="2">Bacillus sp. 71</strain>
    </source>
</reference>
<protein>
    <submittedName>
        <fullName evidence="2">Uncharacterized protein</fullName>
    </submittedName>
</protein>
<organism evidence="2 3">
    <name type="scientific">Bacillus mycoides</name>
    <dbReference type="NCBI Taxonomy" id="1405"/>
    <lineage>
        <taxon>Bacteria</taxon>
        <taxon>Bacillati</taxon>
        <taxon>Bacillota</taxon>
        <taxon>Bacilli</taxon>
        <taxon>Bacillales</taxon>
        <taxon>Bacillaceae</taxon>
        <taxon>Bacillus</taxon>
        <taxon>Bacillus cereus group</taxon>
    </lineage>
</organism>
<proteinExistence type="predicted"/>
<evidence type="ECO:0000256" key="1">
    <source>
        <dbReference type="SAM" id="Phobius"/>
    </source>
</evidence>
<sequence length="38" mass="4715">MYFMLIEMNILWISVMMKIRLISLPYIYTSMYFFVKPS</sequence>
<keyword evidence="1" id="KW-1133">Transmembrane helix</keyword>
<evidence type="ECO:0000313" key="2">
    <source>
        <dbReference type="EMBL" id="VXC70323.1"/>
    </source>
</evidence>
<feature type="transmembrane region" description="Helical" evidence="1">
    <location>
        <begin position="12"/>
        <end position="35"/>
    </location>
</feature>
<accession>A0A654AQY3</accession>
<dbReference type="AlphaFoldDB" id="A0A654AQY3"/>
<keyword evidence="1" id="KW-0812">Transmembrane</keyword>
<gene>
    <name evidence="2" type="ORF">BACI71_60049</name>
</gene>
<dbReference type="EMBL" id="CABWMC010000031">
    <property type="protein sequence ID" value="VXC70323.1"/>
    <property type="molecule type" value="Genomic_DNA"/>
</dbReference>